<dbReference type="InterPro" id="IPR052931">
    <property type="entry name" value="Prophage_regulatory_activator"/>
</dbReference>
<feature type="compositionally biased region" description="Basic and acidic residues" evidence="1">
    <location>
        <begin position="1"/>
        <end position="11"/>
    </location>
</feature>
<feature type="region of interest" description="Disordered" evidence="1">
    <location>
        <begin position="1"/>
        <end position="27"/>
    </location>
</feature>
<gene>
    <name evidence="2" type="ORF">ACFQPB_14090</name>
</gene>
<dbReference type="PANTHER" id="PTHR36154">
    <property type="entry name" value="DNA-BINDING TRANSCRIPTIONAL ACTIVATOR ALPA"/>
    <property type="match status" value="1"/>
</dbReference>
<accession>A0ABW2QLS1</accession>
<dbReference type="RefSeq" id="WP_382224424.1">
    <property type="nucleotide sequence ID" value="NZ_JBHTCA010000010.1"/>
</dbReference>
<dbReference type="InterPro" id="IPR010260">
    <property type="entry name" value="AlpA"/>
</dbReference>
<evidence type="ECO:0000256" key="1">
    <source>
        <dbReference type="SAM" id="MobiDB-lite"/>
    </source>
</evidence>
<dbReference type="EMBL" id="JBHTCA010000010">
    <property type="protein sequence ID" value="MFC7409996.1"/>
    <property type="molecule type" value="Genomic_DNA"/>
</dbReference>
<evidence type="ECO:0000313" key="3">
    <source>
        <dbReference type="Proteomes" id="UP001596501"/>
    </source>
</evidence>
<dbReference type="Pfam" id="PF05930">
    <property type="entry name" value="Phage_AlpA"/>
    <property type="match status" value="1"/>
</dbReference>
<comment type="caution">
    <text evidence="2">The sequence shown here is derived from an EMBL/GenBank/DDBJ whole genome shotgun (WGS) entry which is preliminary data.</text>
</comment>
<dbReference type="PANTHER" id="PTHR36154:SF1">
    <property type="entry name" value="DNA-BINDING TRANSCRIPTIONAL ACTIVATOR ALPA"/>
    <property type="match status" value="1"/>
</dbReference>
<proteinExistence type="predicted"/>
<feature type="region of interest" description="Disordered" evidence="1">
    <location>
        <begin position="90"/>
        <end position="121"/>
    </location>
</feature>
<protein>
    <submittedName>
        <fullName evidence="2">Helix-turn-helix transcriptional regulator</fullName>
    </submittedName>
</protein>
<dbReference type="Proteomes" id="UP001596501">
    <property type="component" value="Unassembled WGS sequence"/>
</dbReference>
<sequence>MEHVAEHKEPQARAPHPGTDGYDNLPQFPAKFPLPFRRTIRRQELHQIVPLAETTIYAMEQRGEFPRRFALTVRCVVWDLEEVEAWVAARKQASRSGDAAKSTGPDVRQRKRRPVRNTSAR</sequence>
<dbReference type="Gene3D" id="1.10.238.160">
    <property type="match status" value="1"/>
</dbReference>
<organism evidence="2 3">
    <name type="scientific">Hydrogenophaga atypica</name>
    <dbReference type="NCBI Taxonomy" id="249409"/>
    <lineage>
        <taxon>Bacteria</taxon>
        <taxon>Pseudomonadati</taxon>
        <taxon>Pseudomonadota</taxon>
        <taxon>Betaproteobacteria</taxon>
        <taxon>Burkholderiales</taxon>
        <taxon>Comamonadaceae</taxon>
        <taxon>Hydrogenophaga</taxon>
    </lineage>
</organism>
<reference evidence="3" key="1">
    <citation type="journal article" date="2019" name="Int. J. Syst. Evol. Microbiol.">
        <title>The Global Catalogue of Microorganisms (GCM) 10K type strain sequencing project: providing services to taxonomists for standard genome sequencing and annotation.</title>
        <authorList>
            <consortium name="The Broad Institute Genomics Platform"/>
            <consortium name="The Broad Institute Genome Sequencing Center for Infectious Disease"/>
            <person name="Wu L."/>
            <person name="Ma J."/>
        </authorList>
    </citation>
    <scope>NUCLEOTIDE SEQUENCE [LARGE SCALE GENOMIC DNA]</scope>
    <source>
        <strain evidence="3">CGMCC 1.12371</strain>
    </source>
</reference>
<keyword evidence="3" id="KW-1185">Reference proteome</keyword>
<name>A0ABW2QLS1_9BURK</name>
<evidence type="ECO:0000313" key="2">
    <source>
        <dbReference type="EMBL" id="MFC7409996.1"/>
    </source>
</evidence>